<evidence type="ECO:0000313" key="1">
    <source>
        <dbReference type="EMBL" id="GFH16946.1"/>
    </source>
</evidence>
<dbReference type="AlphaFoldDB" id="A0A699ZCK7"/>
<sequence length="134" mass="14938">MRGKLIRCMKVVELDSFLAAKNAPLGMRHQKHDSCKQLVLMLIHVQTQVLLKDFVLNIAKVLATVPNTHISSAHLWTRLVRDISTINTRPAGNCLSASGPEAQCKKTKRKLLSHLQQRADDHSQLRVIASLSAL</sequence>
<feature type="non-terminal residue" evidence="1">
    <location>
        <position position="1"/>
    </location>
</feature>
<organism evidence="1 2">
    <name type="scientific">Haematococcus lacustris</name>
    <name type="common">Green alga</name>
    <name type="synonym">Haematococcus pluvialis</name>
    <dbReference type="NCBI Taxonomy" id="44745"/>
    <lineage>
        <taxon>Eukaryota</taxon>
        <taxon>Viridiplantae</taxon>
        <taxon>Chlorophyta</taxon>
        <taxon>core chlorophytes</taxon>
        <taxon>Chlorophyceae</taxon>
        <taxon>CS clade</taxon>
        <taxon>Chlamydomonadales</taxon>
        <taxon>Haematococcaceae</taxon>
        <taxon>Haematococcus</taxon>
    </lineage>
</organism>
<gene>
    <name evidence="1" type="ORF">HaLaN_13469</name>
</gene>
<protein>
    <submittedName>
        <fullName evidence="1">Uncharacterized protein</fullName>
    </submittedName>
</protein>
<dbReference type="EMBL" id="BLLF01001075">
    <property type="protein sequence ID" value="GFH16946.1"/>
    <property type="molecule type" value="Genomic_DNA"/>
</dbReference>
<proteinExistence type="predicted"/>
<evidence type="ECO:0000313" key="2">
    <source>
        <dbReference type="Proteomes" id="UP000485058"/>
    </source>
</evidence>
<name>A0A699ZCK7_HAELA</name>
<comment type="caution">
    <text evidence="1">The sequence shown here is derived from an EMBL/GenBank/DDBJ whole genome shotgun (WGS) entry which is preliminary data.</text>
</comment>
<feature type="non-terminal residue" evidence="1">
    <location>
        <position position="134"/>
    </location>
</feature>
<keyword evidence="2" id="KW-1185">Reference proteome</keyword>
<accession>A0A699ZCK7</accession>
<reference evidence="1 2" key="1">
    <citation type="submission" date="2020-02" db="EMBL/GenBank/DDBJ databases">
        <title>Draft genome sequence of Haematococcus lacustris strain NIES-144.</title>
        <authorList>
            <person name="Morimoto D."/>
            <person name="Nakagawa S."/>
            <person name="Yoshida T."/>
            <person name="Sawayama S."/>
        </authorList>
    </citation>
    <scope>NUCLEOTIDE SEQUENCE [LARGE SCALE GENOMIC DNA]</scope>
    <source>
        <strain evidence="1 2">NIES-144</strain>
    </source>
</reference>
<dbReference type="Proteomes" id="UP000485058">
    <property type="component" value="Unassembled WGS sequence"/>
</dbReference>